<feature type="non-terminal residue" evidence="3">
    <location>
        <position position="568"/>
    </location>
</feature>
<evidence type="ECO:0000259" key="2">
    <source>
        <dbReference type="PROSITE" id="PS50271"/>
    </source>
</evidence>
<dbReference type="InterPro" id="IPR013083">
    <property type="entry name" value="Znf_RING/FYVE/PHD"/>
</dbReference>
<dbReference type="GO" id="GO:0016579">
    <property type="term" value="P:protein deubiquitination"/>
    <property type="evidence" value="ECO:0007669"/>
    <property type="project" value="InterPro"/>
</dbReference>
<sequence>MKFLAGFLQGKCQQCLDPDYKSIYFICSCGAELCEKHAFFHNFENHTKYPIQMALENGVLCVQISDNDCSLIEGALEVLKYKGLAASLINKQQKHAPCMHIFKVFKEMTRVFDNISKISLNYNFSECCICSLRENRWLCITCGLVYCGGQRYNVMGNGHAHMHFERTEHSIFINLNCFNPQNHEMQAFCSYCSIFMQNEIVYKIFNSRYTALSMCNECTEVDLIKRKEECTECTKGKLISNNPESSNLPSGYVLSVIQSISYCILNMGIIPIFDDLIITEKNTEFKNAVNEIIAKVINMLVLEKTEYIFTDHIEDLVNSGFEPYNEDSHVDAARFFRNFMSMLKKNEMPEDDEKNLTTHFYILLRSIIICNNCKEKWDRSEKLCILYLKPNQSISEFFSIKQLDKACRCGAPIKTVTSYLANIPNIMTIRLKKPTNSILGENTECKIQRTLSIPHRECEKKKETISAKRPSESLNEQGVPAPYENSHLITSRLIPQDIYCKLPSFFVKNHLGSKSISKEAFKPETKNSFLNYRLKAAVIYQNNTYGGYYFTQILDDRVFLNNLDENVE</sequence>
<dbReference type="EMBL" id="GL870879">
    <property type="protein sequence ID" value="EIJ88148.1"/>
    <property type="molecule type" value="Genomic_DNA"/>
</dbReference>
<keyword evidence="1" id="KW-0863">Zinc-finger</keyword>
<dbReference type="InParanoid" id="I3EG01"/>
<proteinExistence type="predicted"/>
<dbReference type="SMART" id="SM00290">
    <property type="entry name" value="ZnF_UBP"/>
    <property type="match status" value="1"/>
</dbReference>
<feature type="domain" description="UBP-type" evidence="2">
    <location>
        <begin position="96"/>
        <end position="211"/>
    </location>
</feature>
<keyword evidence="4" id="KW-1185">Reference proteome</keyword>
<gene>
    <name evidence="3" type="ORF">NEQG_01592</name>
</gene>
<name>I3EG01_NEMP3</name>
<keyword evidence="1" id="KW-0479">Metal-binding</keyword>
<protein>
    <recommendedName>
        <fullName evidence="2">UBP-type domain-containing protein</fullName>
    </recommendedName>
</protein>
<evidence type="ECO:0000313" key="3">
    <source>
        <dbReference type="EMBL" id="EIJ88148.1"/>
    </source>
</evidence>
<dbReference type="OMA" id="TEHSIFI"/>
<dbReference type="InterPro" id="IPR001607">
    <property type="entry name" value="Znf_UBP"/>
</dbReference>
<evidence type="ECO:0000313" key="4">
    <source>
        <dbReference type="Proteomes" id="UP000002872"/>
    </source>
</evidence>
<dbReference type="InterPro" id="IPR038765">
    <property type="entry name" value="Papain-like_cys_pep_sf"/>
</dbReference>
<dbReference type="PROSITE" id="PS50271">
    <property type="entry name" value="ZF_UBP"/>
    <property type="match status" value="1"/>
</dbReference>
<organism evidence="3 4">
    <name type="scientific">Nematocida parisii (strain ERTm3)</name>
    <name type="common">Nematode killer fungus</name>
    <dbReference type="NCBI Taxonomy" id="935791"/>
    <lineage>
        <taxon>Eukaryota</taxon>
        <taxon>Fungi</taxon>
        <taxon>Fungi incertae sedis</taxon>
        <taxon>Microsporidia</taxon>
        <taxon>Nematocida</taxon>
    </lineage>
</organism>
<dbReference type="SUPFAM" id="SSF57850">
    <property type="entry name" value="RING/U-box"/>
    <property type="match status" value="1"/>
</dbReference>
<dbReference type="GO" id="GO:0008270">
    <property type="term" value="F:zinc ion binding"/>
    <property type="evidence" value="ECO:0007669"/>
    <property type="project" value="UniProtKB-KW"/>
</dbReference>
<dbReference type="GO" id="GO:0004843">
    <property type="term" value="F:cysteine-type deubiquitinase activity"/>
    <property type="evidence" value="ECO:0007669"/>
    <property type="project" value="InterPro"/>
</dbReference>
<dbReference type="HOGENOM" id="CLU_480281_0_0_1"/>
<dbReference type="Pfam" id="PF00443">
    <property type="entry name" value="UCH"/>
    <property type="match status" value="1"/>
</dbReference>
<dbReference type="Pfam" id="PF02148">
    <property type="entry name" value="zf-UBP"/>
    <property type="match status" value="1"/>
</dbReference>
<dbReference type="Gene3D" id="3.30.40.10">
    <property type="entry name" value="Zinc/RING finger domain, C3HC4 (zinc finger)"/>
    <property type="match status" value="1"/>
</dbReference>
<evidence type="ECO:0000256" key="1">
    <source>
        <dbReference type="PROSITE-ProRule" id="PRU00502"/>
    </source>
</evidence>
<keyword evidence="1" id="KW-0862">Zinc</keyword>
<dbReference type="SUPFAM" id="SSF54001">
    <property type="entry name" value="Cysteine proteinases"/>
    <property type="match status" value="1"/>
</dbReference>
<accession>I3EG01</accession>
<dbReference type="VEuPathDB" id="MicrosporidiaDB:NEQG_01592"/>
<dbReference type="Proteomes" id="UP000002872">
    <property type="component" value="Unassembled WGS sequence"/>
</dbReference>
<dbReference type="STRING" id="935791.I3EG01"/>
<dbReference type="AlphaFoldDB" id="I3EG01"/>
<reference evidence="3" key="1">
    <citation type="submission" date="2011-01" db="EMBL/GenBank/DDBJ databases">
        <title>The Genome Sequence of Nematocida parisii strain ERTm3.</title>
        <authorList>
            <consortium name="The Broad Institute Genome Sequencing Platform"/>
            <consortium name="The Broad Institute Genome Sequencing Center for Infectious Disease"/>
            <person name="Cuomo C."/>
            <person name="Troemel E."/>
            <person name="Young S.K."/>
            <person name="Zeng Q."/>
            <person name="Gargeya S."/>
            <person name="Fitzgerald M."/>
            <person name="Haas B."/>
            <person name="Abouelleil A."/>
            <person name="Alvarado L."/>
            <person name="Arachchi H.M."/>
            <person name="Berlin A."/>
            <person name="Chapman S.B."/>
            <person name="Gearin G."/>
            <person name="Goldberg J."/>
            <person name="Griggs A."/>
            <person name="Gujja S."/>
            <person name="Hansen M."/>
            <person name="Heiman D."/>
            <person name="Howarth C."/>
            <person name="Larimer J."/>
            <person name="Lui A."/>
            <person name="MacDonald P.J.P."/>
            <person name="McCowen C."/>
            <person name="Montmayeur A."/>
            <person name="Murphy C."/>
            <person name="Neiman D."/>
            <person name="Pearson M."/>
            <person name="Priest M."/>
            <person name="Roberts A."/>
            <person name="Saif S."/>
            <person name="Shea T."/>
            <person name="Sisk P."/>
            <person name="Stolte C."/>
            <person name="Sykes S."/>
            <person name="Wortman J."/>
            <person name="Nusbaum C."/>
            <person name="Birren B."/>
        </authorList>
    </citation>
    <scope>NUCLEOTIDE SEQUENCE</scope>
    <source>
        <strain evidence="3">ERTm3</strain>
    </source>
</reference>
<dbReference type="InterPro" id="IPR001394">
    <property type="entry name" value="Peptidase_C19_UCH"/>
</dbReference>
<dbReference type="Gene3D" id="3.90.70.10">
    <property type="entry name" value="Cysteine proteinases"/>
    <property type="match status" value="1"/>
</dbReference>
<dbReference type="OrthoDB" id="361536at2759"/>